<dbReference type="Proteomes" id="UP000607562">
    <property type="component" value="Unassembled WGS sequence"/>
</dbReference>
<feature type="transmembrane region" description="Helical" evidence="1">
    <location>
        <begin position="37"/>
        <end position="59"/>
    </location>
</feature>
<evidence type="ECO:0000313" key="3">
    <source>
        <dbReference type="Proteomes" id="UP000607562"/>
    </source>
</evidence>
<evidence type="ECO:0008006" key="4">
    <source>
        <dbReference type="Google" id="ProtNLM"/>
    </source>
</evidence>
<accession>A0ABS0V4C9</accession>
<reference evidence="2 3" key="1">
    <citation type="submission" date="2020-12" db="EMBL/GenBank/DDBJ databases">
        <title>Comparative genomic insights into the epidemiology and virulence of plant pathogenic Pseudomonads from Turkey.</title>
        <authorList>
            <person name="Dillon M."/>
            <person name="Ruiz-Bedoya T."/>
            <person name="Bendalovic-Torma C."/>
            <person name="Guttman K.M."/>
            <person name="Kwak H."/>
            <person name="Middleton M.A."/>
            <person name="Wang P.W."/>
            <person name="Horuz S."/>
            <person name="Aysan Y."/>
            <person name="Guttman D.S."/>
        </authorList>
    </citation>
    <scope>NUCLEOTIDE SEQUENCE [LARGE SCALE GENOMIC DNA]</scope>
    <source>
        <strain evidence="2 3">Marul_2_1</strain>
    </source>
</reference>
<name>A0ABS0V4C9_9PSED</name>
<comment type="caution">
    <text evidence="2">The sequence shown here is derived from an EMBL/GenBank/DDBJ whole genome shotgun (WGS) entry which is preliminary data.</text>
</comment>
<sequence length="175" mass="19730">MARENHPVWDVYDLLRTARLNELYYGIKLQAMERLNLGVEIGIAVVSSSSAVGGLAVWKTTVGNPLWQVLLGLAALLTIVKPLLGLPKKIKAYEELLAGYRLLAHELRDLRMDISQGREYTSTHQARCKRIKERVRDYVAKNPERIECKKTKAACTQRVLEEIPSSSLFIPGESK</sequence>
<feature type="transmembrane region" description="Helical" evidence="1">
    <location>
        <begin position="65"/>
        <end position="84"/>
    </location>
</feature>
<dbReference type="RefSeq" id="WP_198708322.1">
    <property type="nucleotide sequence ID" value="NZ_JAEILM010000072.1"/>
</dbReference>
<organism evidence="2 3">
    <name type="scientific">Pseudomonas paralactis</name>
    <dbReference type="NCBI Taxonomy" id="1615673"/>
    <lineage>
        <taxon>Bacteria</taxon>
        <taxon>Pseudomonadati</taxon>
        <taxon>Pseudomonadota</taxon>
        <taxon>Gammaproteobacteria</taxon>
        <taxon>Pseudomonadales</taxon>
        <taxon>Pseudomonadaceae</taxon>
        <taxon>Pseudomonas</taxon>
    </lineage>
</organism>
<keyword evidence="1" id="KW-0472">Membrane</keyword>
<evidence type="ECO:0000313" key="2">
    <source>
        <dbReference type="EMBL" id="MBI6635145.1"/>
    </source>
</evidence>
<dbReference type="EMBL" id="JAEILM010000072">
    <property type="protein sequence ID" value="MBI6635145.1"/>
    <property type="molecule type" value="Genomic_DNA"/>
</dbReference>
<protein>
    <recommendedName>
        <fullName evidence="4">SMODS and SLOG-associating 2TM effector domain-containing protein</fullName>
    </recommendedName>
</protein>
<proteinExistence type="predicted"/>
<keyword evidence="3" id="KW-1185">Reference proteome</keyword>
<evidence type="ECO:0000256" key="1">
    <source>
        <dbReference type="SAM" id="Phobius"/>
    </source>
</evidence>
<gene>
    <name evidence="2" type="ORF">YA0871_21015</name>
</gene>
<keyword evidence="1" id="KW-1133">Transmembrane helix</keyword>
<keyword evidence="1" id="KW-0812">Transmembrane</keyword>